<dbReference type="OrthoDB" id="1022638at2759"/>
<reference evidence="2" key="1">
    <citation type="journal article" date="2020" name="Stud. Mycol.">
        <title>101 Dothideomycetes genomes: a test case for predicting lifestyles and emergence of pathogens.</title>
        <authorList>
            <person name="Haridas S."/>
            <person name="Albert R."/>
            <person name="Binder M."/>
            <person name="Bloem J."/>
            <person name="Labutti K."/>
            <person name="Salamov A."/>
            <person name="Andreopoulos B."/>
            <person name="Baker S."/>
            <person name="Barry K."/>
            <person name="Bills G."/>
            <person name="Bluhm B."/>
            <person name="Cannon C."/>
            <person name="Castanera R."/>
            <person name="Culley D."/>
            <person name="Daum C."/>
            <person name="Ezra D."/>
            <person name="Gonzalez J."/>
            <person name="Henrissat B."/>
            <person name="Kuo A."/>
            <person name="Liang C."/>
            <person name="Lipzen A."/>
            <person name="Lutzoni F."/>
            <person name="Magnuson J."/>
            <person name="Mondo S."/>
            <person name="Nolan M."/>
            <person name="Ohm R."/>
            <person name="Pangilinan J."/>
            <person name="Park H.-J."/>
            <person name="Ramirez L."/>
            <person name="Alfaro M."/>
            <person name="Sun H."/>
            <person name="Tritt A."/>
            <person name="Yoshinaga Y."/>
            <person name="Zwiers L.-H."/>
            <person name="Turgeon B."/>
            <person name="Goodwin S."/>
            <person name="Spatafora J."/>
            <person name="Crous P."/>
            <person name="Grigoriev I."/>
        </authorList>
    </citation>
    <scope>NUCLEOTIDE SEQUENCE</scope>
    <source>
        <strain evidence="2">CBS 122368</strain>
    </source>
</reference>
<evidence type="ECO:0000259" key="1">
    <source>
        <dbReference type="PROSITE" id="PS50097"/>
    </source>
</evidence>
<accession>A0A6A6HWD6</accession>
<dbReference type="PANTHER" id="PTHR47843">
    <property type="entry name" value="BTB DOMAIN-CONTAINING PROTEIN-RELATED"/>
    <property type="match status" value="1"/>
</dbReference>
<dbReference type="Gene3D" id="3.30.710.10">
    <property type="entry name" value="Potassium Channel Kv1.1, Chain A"/>
    <property type="match status" value="1"/>
</dbReference>
<name>A0A6A6HWD6_9PLEO</name>
<sequence>MLNVRLQPSMLKILVGEKEQVFVIHEGVLTTRSKFFKNAMQKGWKEAEDKIVKLPEDDPTAFELYEQLVYAGHAENGAQADDCCDPVTLQFGTESYVLCKLYVFAEKLQDSKAKNKIMDTLVDRIEQDVTISYFPNPRAIKVVYDGTPSGSLARRLMVDLYVGRDLTRFFDTPDWHPEFMADLIKEFYKSAHLRDTDLANKRKYHDLE</sequence>
<organism evidence="2 3">
    <name type="scientific">Trematosphaeria pertusa</name>
    <dbReference type="NCBI Taxonomy" id="390896"/>
    <lineage>
        <taxon>Eukaryota</taxon>
        <taxon>Fungi</taxon>
        <taxon>Dikarya</taxon>
        <taxon>Ascomycota</taxon>
        <taxon>Pezizomycotina</taxon>
        <taxon>Dothideomycetes</taxon>
        <taxon>Pleosporomycetidae</taxon>
        <taxon>Pleosporales</taxon>
        <taxon>Massarineae</taxon>
        <taxon>Trematosphaeriaceae</taxon>
        <taxon>Trematosphaeria</taxon>
    </lineage>
</organism>
<dbReference type="GeneID" id="54577671"/>
<feature type="domain" description="BTB" evidence="1">
    <location>
        <begin position="9"/>
        <end position="78"/>
    </location>
</feature>
<keyword evidence="3" id="KW-1185">Reference proteome</keyword>
<dbReference type="PROSITE" id="PS50097">
    <property type="entry name" value="BTB"/>
    <property type="match status" value="1"/>
</dbReference>
<dbReference type="PANTHER" id="PTHR47843:SF2">
    <property type="entry name" value="BTB DOMAIN-CONTAINING PROTEIN"/>
    <property type="match status" value="1"/>
</dbReference>
<protein>
    <recommendedName>
        <fullName evidence="1">BTB domain-containing protein</fullName>
    </recommendedName>
</protein>
<dbReference type="InterPro" id="IPR000210">
    <property type="entry name" value="BTB/POZ_dom"/>
</dbReference>
<gene>
    <name evidence="2" type="ORF">BU26DRAFT_439443</name>
</gene>
<dbReference type="Proteomes" id="UP000800094">
    <property type="component" value="Unassembled WGS sequence"/>
</dbReference>
<dbReference type="InterPro" id="IPR011333">
    <property type="entry name" value="SKP1/BTB/POZ_sf"/>
</dbReference>
<proteinExistence type="predicted"/>
<dbReference type="EMBL" id="ML987209">
    <property type="protein sequence ID" value="KAF2242042.1"/>
    <property type="molecule type" value="Genomic_DNA"/>
</dbReference>
<evidence type="ECO:0000313" key="2">
    <source>
        <dbReference type="EMBL" id="KAF2242042.1"/>
    </source>
</evidence>
<dbReference type="SUPFAM" id="SSF54695">
    <property type="entry name" value="POZ domain"/>
    <property type="match status" value="1"/>
</dbReference>
<dbReference type="RefSeq" id="XP_033677046.1">
    <property type="nucleotide sequence ID" value="XM_033824341.1"/>
</dbReference>
<dbReference type="CDD" id="cd18186">
    <property type="entry name" value="BTB_POZ_ZBTB_KLHL-like"/>
    <property type="match status" value="1"/>
</dbReference>
<evidence type="ECO:0000313" key="3">
    <source>
        <dbReference type="Proteomes" id="UP000800094"/>
    </source>
</evidence>
<dbReference type="AlphaFoldDB" id="A0A6A6HWD6"/>